<evidence type="ECO:0000313" key="4">
    <source>
        <dbReference type="EMBL" id="KAH7285692.1"/>
    </source>
</evidence>
<keyword evidence="3" id="KW-0378">Hydrolase</keyword>
<keyword evidence="2" id="KW-0732">Signal</keyword>
<dbReference type="EMBL" id="CM035438">
    <property type="protein sequence ID" value="KAH7285692.1"/>
    <property type="molecule type" value="Genomic_DNA"/>
</dbReference>
<dbReference type="PANTHER" id="PTHR22835">
    <property type="entry name" value="ZINC FINGER FYVE DOMAIN CONTAINING PROTEIN"/>
    <property type="match status" value="1"/>
</dbReference>
<proteinExistence type="inferred from homology"/>
<protein>
    <recommendedName>
        <fullName evidence="6">GDSL esterase/lipase</fullName>
    </recommendedName>
</protein>
<dbReference type="InterPro" id="IPR001087">
    <property type="entry name" value="GDSL"/>
</dbReference>
<dbReference type="Proteomes" id="UP000825935">
    <property type="component" value="Chromosome 33"/>
</dbReference>
<evidence type="ECO:0000256" key="1">
    <source>
        <dbReference type="ARBA" id="ARBA00008668"/>
    </source>
</evidence>
<dbReference type="InterPro" id="IPR036514">
    <property type="entry name" value="SGNH_hydro_sf"/>
</dbReference>
<dbReference type="PANTHER" id="PTHR22835:SF659">
    <property type="entry name" value="GDSL LIPASE_ACYLHYDROLASE, PUTATIVE (AFU_ORTHOLOGUE AFUA_2G00510)-RELATED"/>
    <property type="match status" value="1"/>
</dbReference>
<dbReference type="OMA" id="KPARFGF"/>
<dbReference type="AlphaFoldDB" id="A0A8T2QNC8"/>
<gene>
    <name evidence="4" type="ORF">KP509_33G041200</name>
</gene>
<dbReference type="InterPro" id="IPR035669">
    <property type="entry name" value="SGNH_plant_lipase-like"/>
</dbReference>
<dbReference type="OrthoDB" id="1600564at2759"/>
<name>A0A8T2QNC8_CERRI</name>
<comment type="similarity">
    <text evidence="1">Belongs to the 'GDSL' lipolytic enzyme family.</text>
</comment>
<dbReference type="Pfam" id="PF00657">
    <property type="entry name" value="Lipase_GDSL"/>
    <property type="match status" value="1"/>
</dbReference>
<dbReference type="GO" id="GO:0016788">
    <property type="term" value="F:hydrolase activity, acting on ester bonds"/>
    <property type="evidence" value="ECO:0007669"/>
    <property type="project" value="InterPro"/>
</dbReference>
<evidence type="ECO:0000256" key="2">
    <source>
        <dbReference type="ARBA" id="ARBA00022729"/>
    </source>
</evidence>
<keyword evidence="5" id="KW-1185">Reference proteome</keyword>
<evidence type="ECO:0000313" key="5">
    <source>
        <dbReference type="Proteomes" id="UP000825935"/>
    </source>
</evidence>
<organism evidence="4 5">
    <name type="scientific">Ceratopteris richardii</name>
    <name type="common">Triangle waterfern</name>
    <dbReference type="NCBI Taxonomy" id="49495"/>
    <lineage>
        <taxon>Eukaryota</taxon>
        <taxon>Viridiplantae</taxon>
        <taxon>Streptophyta</taxon>
        <taxon>Embryophyta</taxon>
        <taxon>Tracheophyta</taxon>
        <taxon>Polypodiopsida</taxon>
        <taxon>Polypodiidae</taxon>
        <taxon>Polypodiales</taxon>
        <taxon>Pteridineae</taxon>
        <taxon>Pteridaceae</taxon>
        <taxon>Parkerioideae</taxon>
        <taxon>Ceratopteris</taxon>
    </lineage>
</organism>
<evidence type="ECO:0000256" key="3">
    <source>
        <dbReference type="ARBA" id="ARBA00022801"/>
    </source>
</evidence>
<comment type="caution">
    <text evidence="4">The sequence shown here is derived from an EMBL/GenBank/DDBJ whole genome shotgun (WGS) entry which is preliminary data.</text>
</comment>
<dbReference type="Gene3D" id="3.40.50.1110">
    <property type="entry name" value="SGNH hydrolase"/>
    <property type="match status" value="1"/>
</dbReference>
<sequence length="387" mass="42563">MNIMRRCELRGAVGIAVTLLLGVAGGGAAEFMRQEGYSICPPAMYIFGDSYSDTGNGVLTGNPLITIPAEPPYGETVPGFPFDRFSDGLLIVDFLAIFFKLSFINPYLDRSADFRTGVDYAVSTSTALDTLYLNSIGIPTLSNFSLDTQLGWHLDFLRTSVYPNIQSRISYSHALIVIEIGGDDYLDAILASNYSVPYVQANLVPLVIAKIKNATEVLYASGAKNFLIMTLTPFGCFSIVLAYFPSGSKDKNGCLTSLNNLSLEHRRRLLQLIYELRATHKDARFVFFDFYAAYEEIISNSKAFGFRDTLDACCGAGPAFAYRYNMQLFCGPSSSVASMTLCPDPNVFLKWDGIHNTHRFNLLLSDTIRTGRNIDPPNAFAGCALHS</sequence>
<dbReference type="CDD" id="cd01837">
    <property type="entry name" value="SGNH_plant_lipase_like"/>
    <property type="match status" value="1"/>
</dbReference>
<evidence type="ECO:0008006" key="6">
    <source>
        <dbReference type="Google" id="ProtNLM"/>
    </source>
</evidence>
<accession>A0A8T2QNC8</accession>
<reference evidence="4" key="1">
    <citation type="submission" date="2021-08" db="EMBL/GenBank/DDBJ databases">
        <title>WGS assembly of Ceratopteris richardii.</title>
        <authorList>
            <person name="Marchant D.B."/>
            <person name="Chen G."/>
            <person name="Jenkins J."/>
            <person name="Shu S."/>
            <person name="Leebens-Mack J."/>
            <person name="Grimwood J."/>
            <person name="Schmutz J."/>
            <person name="Soltis P."/>
            <person name="Soltis D."/>
            <person name="Chen Z.-H."/>
        </authorList>
    </citation>
    <scope>NUCLEOTIDE SEQUENCE</scope>
    <source>
        <strain evidence="4">Whitten #5841</strain>
        <tissue evidence="4">Leaf</tissue>
    </source>
</reference>